<gene>
    <name evidence="3" type="ORF">B0H63DRAFT_466819</name>
</gene>
<dbReference type="GO" id="GO:0032007">
    <property type="term" value="P:negative regulation of TOR signaling"/>
    <property type="evidence" value="ECO:0007669"/>
    <property type="project" value="TreeGrafter"/>
</dbReference>
<feature type="coiled-coil region" evidence="1">
    <location>
        <begin position="761"/>
        <end position="795"/>
    </location>
</feature>
<feature type="coiled-coil region" evidence="1">
    <location>
        <begin position="639"/>
        <end position="733"/>
    </location>
</feature>
<dbReference type="Pfam" id="PF04388">
    <property type="entry name" value="Hamartin"/>
    <property type="match status" value="1"/>
</dbReference>
<dbReference type="InterPro" id="IPR016024">
    <property type="entry name" value="ARM-type_fold"/>
</dbReference>
<feature type="region of interest" description="Disordered" evidence="2">
    <location>
        <begin position="871"/>
        <end position="892"/>
    </location>
</feature>
<feature type="compositionally biased region" description="Polar residues" evidence="2">
    <location>
        <begin position="517"/>
        <end position="578"/>
    </location>
</feature>
<dbReference type="Proteomes" id="UP001285441">
    <property type="component" value="Unassembled WGS sequence"/>
</dbReference>
<feature type="region of interest" description="Disordered" evidence="2">
    <location>
        <begin position="906"/>
        <end position="987"/>
    </location>
</feature>
<feature type="region of interest" description="Disordered" evidence="2">
    <location>
        <begin position="418"/>
        <end position="588"/>
    </location>
</feature>
<sequence>MTSSGSPKDLAKAISSFLQKPVLPLPDELHAVIGSYLSKQQGVDSAAADRLNDELLSIYEKVVQGRPDKYAAFLVVLQELHPALQTPARVFEWWDKLLDPVLEAVSQERGLAREVLNHTLALLSMEEGHDPANWSVAGSAPFMDRLLARFLEVTRTAEKDELTWIPADNLKATMINEALMVFGKNDPKGFMTALNNLLIKKDNRLYILTLLCRFIFHQPPHLHLILQTPLFVNLLQSLQKDTSADVLAMALSALMMIMPHIPSSLVPFLPTLFNIYARLLFWDKNSGYSLEHNENPGMAVEDEGGWEKVVSTPDEERLSIDRLSIYFTYLYGLYPINFLDYIRKPQRYLRHANNAEDIDVQAMEIRDRSDRFRKTHLLHPNFYSLTIETEKSDLSRWLKSEAEEVVFNCWELSVDPPDPPAKRPARVVEPKEVPVPGMSSEAADPDGTDPALLGGSANEDALPQQNVTAEPHAGSRATSNTGRRDSQSSHHPSACESLDPRTREVGGDSPTLPPHLIQSSSQLQVQDTARSNTATRSSLQQLQGNDSVPSLALSAQNVAVEKSPSQPSIAQPSRNQDSTEAEPSDQSARFNHQRLLLLNDLQFERYLKKQHMIHMGELRRKQVRQAATEAETQNVVMANRSLRQRLDEAKRSEAQVKKEFDHRRNITQKRENDLSAKLRTLREEQKKWSTEGSTLRQQLEAAHVECERLRRIVDETEKRRLESEQNLEALDISADEIQRLRTEIARLSVLERAFQGRELTMQCAMQEAEVAKNKAEQLEIELAAREDELMRLRLQYEDRIRDMDTKLSKTLEDTQGKRAREAAAHFESALAASRAKQSELQKQYNTLQKSYTVLQSTLLDYQCVSSEARSVGNSNEVEPEPLPPRGGSPVSVRRIPIRGFADTEIMDGTSHNATPPLEPLPGPSGFGPQRPSTPKATFDVAGKTSPQAERYFGRGGLQNVKTRKDKKEDKKDKKSGGTGLRGLRSLV</sequence>
<proteinExistence type="predicted"/>
<dbReference type="PANTHER" id="PTHR15154:SF2">
    <property type="entry name" value="HAMARTIN"/>
    <property type="match status" value="1"/>
</dbReference>
<dbReference type="PANTHER" id="PTHR15154">
    <property type="entry name" value="HAMARTIN"/>
    <property type="match status" value="1"/>
</dbReference>
<accession>A0AAE0U587</accession>
<dbReference type="GO" id="GO:0051726">
    <property type="term" value="P:regulation of cell cycle"/>
    <property type="evidence" value="ECO:0007669"/>
    <property type="project" value="TreeGrafter"/>
</dbReference>
<keyword evidence="4" id="KW-1185">Reference proteome</keyword>
<dbReference type="SUPFAM" id="SSF48371">
    <property type="entry name" value="ARM repeat"/>
    <property type="match status" value="1"/>
</dbReference>
<reference evidence="3" key="2">
    <citation type="submission" date="2023-06" db="EMBL/GenBank/DDBJ databases">
        <authorList>
            <consortium name="Lawrence Berkeley National Laboratory"/>
            <person name="Haridas S."/>
            <person name="Hensen N."/>
            <person name="Bonometti L."/>
            <person name="Westerberg I."/>
            <person name="Brannstrom I.O."/>
            <person name="Guillou S."/>
            <person name="Cros-Aarteil S."/>
            <person name="Calhoun S."/>
            <person name="Kuo A."/>
            <person name="Mondo S."/>
            <person name="Pangilinan J."/>
            <person name="Riley R."/>
            <person name="LaButti K."/>
            <person name="Andreopoulos B."/>
            <person name="Lipzen A."/>
            <person name="Chen C."/>
            <person name="Yanf M."/>
            <person name="Daum C."/>
            <person name="Ng V."/>
            <person name="Clum A."/>
            <person name="Steindorff A."/>
            <person name="Ohm R."/>
            <person name="Martin F."/>
            <person name="Silar P."/>
            <person name="Natvig D."/>
            <person name="Lalanne C."/>
            <person name="Gautier V."/>
            <person name="Ament-velasquez S.L."/>
            <person name="Kruys A."/>
            <person name="Hutchinson M.I."/>
            <person name="Powell A.J."/>
            <person name="Barry K."/>
            <person name="Miller A.N."/>
            <person name="Grigoriev I.V."/>
            <person name="Debuchy R."/>
            <person name="Gladieux P."/>
            <person name="Thoren M.H."/>
            <person name="Johannesson H."/>
        </authorList>
    </citation>
    <scope>NUCLEOTIDE SEQUENCE</scope>
    <source>
        <strain evidence="3">CBS 232.78</strain>
    </source>
</reference>
<evidence type="ECO:0000313" key="3">
    <source>
        <dbReference type="EMBL" id="KAK3390924.1"/>
    </source>
</evidence>
<dbReference type="GO" id="GO:0033596">
    <property type="term" value="C:TSC1-TSC2 complex"/>
    <property type="evidence" value="ECO:0007669"/>
    <property type="project" value="TreeGrafter"/>
</dbReference>
<dbReference type="EMBL" id="JAULSW010000002">
    <property type="protein sequence ID" value="KAK3390924.1"/>
    <property type="molecule type" value="Genomic_DNA"/>
</dbReference>
<organism evidence="3 4">
    <name type="scientific">Podospora didyma</name>
    <dbReference type="NCBI Taxonomy" id="330526"/>
    <lineage>
        <taxon>Eukaryota</taxon>
        <taxon>Fungi</taxon>
        <taxon>Dikarya</taxon>
        <taxon>Ascomycota</taxon>
        <taxon>Pezizomycotina</taxon>
        <taxon>Sordariomycetes</taxon>
        <taxon>Sordariomycetidae</taxon>
        <taxon>Sordariales</taxon>
        <taxon>Podosporaceae</taxon>
        <taxon>Podospora</taxon>
    </lineage>
</organism>
<reference evidence="3" key="1">
    <citation type="journal article" date="2023" name="Mol. Phylogenet. Evol.">
        <title>Genome-scale phylogeny and comparative genomics of the fungal order Sordariales.</title>
        <authorList>
            <person name="Hensen N."/>
            <person name="Bonometti L."/>
            <person name="Westerberg I."/>
            <person name="Brannstrom I.O."/>
            <person name="Guillou S."/>
            <person name="Cros-Aarteil S."/>
            <person name="Calhoun S."/>
            <person name="Haridas S."/>
            <person name="Kuo A."/>
            <person name="Mondo S."/>
            <person name="Pangilinan J."/>
            <person name="Riley R."/>
            <person name="LaButti K."/>
            <person name="Andreopoulos B."/>
            <person name="Lipzen A."/>
            <person name="Chen C."/>
            <person name="Yan M."/>
            <person name="Daum C."/>
            <person name="Ng V."/>
            <person name="Clum A."/>
            <person name="Steindorff A."/>
            <person name="Ohm R.A."/>
            <person name="Martin F."/>
            <person name="Silar P."/>
            <person name="Natvig D.O."/>
            <person name="Lalanne C."/>
            <person name="Gautier V."/>
            <person name="Ament-Velasquez S.L."/>
            <person name="Kruys A."/>
            <person name="Hutchinson M.I."/>
            <person name="Powell A.J."/>
            <person name="Barry K."/>
            <person name="Miller A.N."/>
            <person name="Grigoriev I.V."/>
            <person name="Debuchy R."/>
            <person name="Gladieux P."/>
            <person name="Hiltunen Thoren M."/>
            <person name="Johannesson H."/>
        </authorList>
    </citation>
    <scope>NUCLEOTIDE SEQUENCE</scope>
    <source>
        <strain evidence="3">CBS 232.78</strain>
    </source>
</reference>
<comment type="caution">
    <text evidence="3">The sequence shown here is derived from an EMBL/GenBank/DDBJ whole genome shotgun (WGS) entry which is preliminary data.</text>
</comment>
<dbReference type="AlphaFoldDB" id="A0AAE0U587"/>
<evidence type="ECO:0000313" key="4">
    <source>
        <dbReference type="Proteomes" id="UP001285441"/>
    </source>
</evidence>
<protein>
    <submittedName>
        <fullName evidence="3">Hamartin protein-domain-containing protein</fullName>
    </submittedName>
</protein>
<keyword evidence="1" id="KW-0175">Coiled coil</keyword>
<evidence type="ECO:0000256" key="1">
    <source>
        <dbReference type="SAM" id="Coils"/>
    </source>
</evidence>
<dbReference type="InterPro" id="IPR007483">
    <property type="entry name" value="Hamartin"/>
</dbReference>
<name>A0AAE0U587_9PEZI</name>
<evidence type="ECO:0000256" key="2">
    <source>
        <dbReference type="SAM" id="MobiDB-lite"/>
    </source>
</evidence>
<feature type="compositionally biased region" description="Basic and acidic residues" evidence="2">
    <location>
        <begin position="965"/>
        <end position="975"/>
    </location>
</feature>